<evidence type="ECO:0000313" key="2">
    <source>
        <dbReference type="Proteomes" id="UP001177021"/>
    </source>
</evidence>
<dbReference type="EMBL" id="CASHSV030000109">
    <property type="protein sequence ID" value="CAJ2648540.1"/>
    <property type="molecule type" value="Genomic_DNA"/>
</dbReference>
<protein>
    <submittedName>
        <fullName evidence="1">Uncharacterized protein</fullName>
    </submittedName>
</protein>
<organism evidence="1 2">
    <name type="scientific">Trifolium pratense</name>
    <name type="common">Red clover</name>
    <dbReference type="NCBI Taxonomy" id="57577"/>
    <lineage>
        <taxon>Eukaryota</taxon>
        <taxon>Viridiplantae</taxon>
        <taxon>Streptophyta</taxon>
        <taxon>Embryophyta</taxon>
        <taxon>Tracheophyta</taxon>
        <taxon>Spermatophyta</taxon>
        <taxon>Magnoliopsida</taxon>
        <taxon>eudicotyledons</taxon>
        <taxon>Gunneridae</taxon>
        <taxon>Pentapetalae</taxon>
        <taxon>rosids</taxon>
        <taxon>fabids</taxon>
        <taxon>Fabales</taxon>
        <taxon>Fabaceae</taxon>
        <taxon>Papilionoideae</taxon>
        <taxon>50 kb inversion clade</taxon>
        <taxon>NPAAA clade</taxon>
        <taxon>Hologalegina</taxon>
        <taxon>IRL clade</taxon>
        <taxon>Trifolieae</taxon>
        <taxon>Trifolium</taxon>
    </lineage>
</organism>
<accession>A0ACB0JTX9</accession>
<sequence length="1049" mass="117812">MAPKKPSAGKKQKTIASSSHQTEDLDMNRFKGQEQFDRFRALEKRKILSERIFDIYEHGDYERRRNLENQLEIPLPDIVNEPDMAEGPQNRPLKSYAIPSQAEPHNSIAAPAIEANNFELKPSLLSAVQQNQFSGNPTDDPNLHLSIFLQYADTVKANGVSPEAIRLRLFPFSLRDKARAWLQSLPSNSVATWDELKKVFLARYFPPSKTAMLRAQINGFRQRDNESLFEAWERYKEMIRICPHHGLEEWLIIHTFYNGLLYNTRLTIDAAAGGALMDKAYNEAYRLIESMAQNHYQWGSERAPVEKTQTKGGMYEISNMDHINAKLDALTQKIETLTTAPKATVAATTQNCELCGVQGHAIAECQLLTEVSPDQVNYTQGNPYNHGPRNHPYLSYKSNNALYAPGQAPTPSPPGFQKPAQNVPRKSNLELLMENFITTQAQTNLQTSEQIKQITSKLDALTTHNKMLETQIAQVAQQQASTSAPAGTFPGQPQQNPRGQANAVILRSGKQLDEPTKSKPDDPAVQQDILTNKRKIEDDETVMLTAECSAILQNEMPPKLKDPGSFSIPCVIGKYVIDRALCDLGASISLMPVALCEKLKMGELRPTKMSVQFADRSVKYPLGILENVPVRVGQFFIPTDFIVMDIREDSNTPILLGRPFLATAGAIIDRQRFEDLFEREMSFQNFPHQSTMISLGIAESVNFMINQLGWDALNLSTLPTYRNLTIEFLSSFKNSPNRGFSIHRGQTKFRLFGADYTYTHRSIAEFMKVPTGLDAVVKTQEDGFMDYELCNFWGSISGEPNSDPADRTNQKIHNPAIRYFHMILAHTIFGKQENDTTVSKDELFIMFCAFQGRPVNLAPFVLANLQKLIETPNRRICIGGFVTLLARAIGLDDSLGQLIPYGTPLASGFRYLNINFCFNRGLIHNLGPTPYTLVINNKPVYHFTLPNMERTSVYNKANWLYDLEDEDEHDPQTPPFYYTPGPLSPTHPAESTNQPPAPVDHTAAIAEINATVATLRSDLNTFLDLTIGQFERCAKEFASIHDALKALRG</sequence>
<evidence type="ECO:0000313" key="1">
    <source>
        <dbReference type="EMBL" id="CAJ2648540.1"/>
    </source>
</evidence>
<reference evidence="1" key="1">
    <citation type="submission" date="2023-10" db="EMBL/GenBank/DDBJ databases">
        <authorList>
            <person name="Rodriguez Cubillos JULIANA M."/>
            <person name="De Vega J."/>
        </authorList>
    </citation>
    <scope>NUCLEOTIDE SEQUENCE</scope>
</reference>
<keyword evidence="2" id="KW-1185">Reference proteome</keyword>
<gene>
    <name evidence="1" type="ORF">MILVUS5_LOCUS16865</name>
</gene>
<proteinExistence type="predicted"/>
<dbReference type="Proteomes" id="UP001177021">
    <property type="component" value="Unassembled WGS sequence"/>
</dbReference>
<name>A0ACB0JTX9_TRIPR</name>
<comment type="caution">
    <text evidence="1">The sequence shown here is derived from an EMBL/GenBank/DDBJ whole genome shotgun (WGS) entry which is preliminary data.</text>
</comment>